<dbReference type="Gene3D" id="1.20.1740.10">
    <property type="entry name" value="Amino acid/polyamine transporter I"/>
    <property type="match status" value="1"/>
</dbReference>
<dbReference type="InterPro" id="IPR002293">
    <property type="entry name" value="AA/rel_permease1"/>
</dbReference>
<proteinExistence type="predicted"/>
<dbReference type="InterPro" id="IPR050598">
    <property type="entry name" value="AminoAcid_Transporter"/>
</dbReference>
<protein>
    <submittedName>
        <fullName evidence="6">Uncharacterized protein</fullName>
    </submittedName>
</protein>
<evidence type="ECO:0000256" key="1">
    <source>
        <dbReference type="ARBA" id="ARBA00004141"/>
    </source>
</evidence>
<dbReference type="GO" id="GO:0016020">
    <property type="term" value="C:membrane"/>
    <property type="evidence" value="ECO:0007669"/>
    <property type="project" value="UniProtKB-SubCell"/>
</dbReference>
<evidence type="ECO:0000256" key="5">
    <source>
        <dbReference type="SAM" id="Phobius"/>
    </source>
</evidence>
<dbReference type="EMBL" id="JBGFUD010019266">
    <property type="protein sequence ID" value="MFH4984613.1"/>
    <property type="molecule type" value="Genomic_DNA"/>
</dbReference>
<evidence type="ECO:0000256" key="2">
    <source>
        <dbReference type="ARBA" id="ARBA00022692"/>
    </source>
</evidence>
<name>A0ABD6F3B5_9BILA</name>
<feature type="transmembrane region" description="Helical" evidence="5">
    <location>
        <begin position="12"/>
        <end position="32"/>
    </location>
</feature>
<comment type="subcellular location">
    <subcellularLocation>
        <location evidence="1">Membrane</location>
        <topology evidence="1">Multi-pass membrane protein</topology>
    </subcellularLocation>
</comment>
<keyword evidence="4 5" id="KW-0472">Membrane</keyword>
<keyword evidence="7" id="KW-1185">Reference proteome</keyword>
<evidence type="ECO:0000313" key="6">
    <source>
        <dbReference type="EMBL" id="MFH4984613.1"/>
    </source>
</evidence>
<dbReference type="AlphaFoldDB" id="A0ABD6F3B5"/>
<dbReference type="PANTHER" id="PTHR11785">
    <property type="entry name" value="AMINO ACID TRANSPORTER"/>
    <property type="match status" value="1"/>
</dbReference>
<dbReference type="Proteomes" id="UP001608902">
    <property type="component" value="Unassembled WGS sequence"/>
</dbReference>
<feature type="transmembrane region" description="Helical" evidence="5">
    <location>
        <begin position="87"/>
        <end position="105"/>
    </location>
</feature>
<evidence type="ECO:0000256" key="4">
    <source>
        <dbReference type="ARBA" id="ARBA00023136"/>
    </source>
</evidence>
<gene>
    <name evidence="6" type="ORF">AB6A40_011322</name>
</gene>
<sequence length="158" mass="17141">MGEQKTVKNNKIGVLGAVSYIIGNIIGSGIFIAPTSVLIQTNSIGLSLVVWIVAGMIATLGSFCYVELGTSIRASGADFAYLCYVKAYPVAFAFMCVGCALQYPATVAIHSQTFSEYIFKGFDIELESETAQYFAKKLLGFSLIRKHLFAEHSFVVQL</sequence>
<keyword evidence="3 5" id="KW-1133">Transmembrane helix</keyword>
<comment type="caution">
    <text evidence="6">The sequence shown here is derived from an EMBL/GenBank/DDBJ whole genome shotgun (WGS) entry which is preliminary data.</text>
</comment>
<feature type="transmembrane region" description="Helical" evidence="5">
    <location>
        <begin position="44"/>
        <end position="66"/>
    </location>
</feature>
<keyword evidence="2 5" id="KW-0812">Transmembrane</keyword>
<evidence type="ECO:0000313" key="7">
    <source>
        <dbReference type="Proteomes" id="UP001608902"/>
    </source>
</evidence>
<reference evidence="6 7" key="1">
    <citation type="submission" date="2024-08" db="EMBL/GenBank/DDBJ databases">
        <title>Gnathostoma spinigerum genome.</title>
        <authorList>
            <person name="Gonzalez-Bertolin B."/>
            <person name="Monzon S."/>
            <person name="Zaballos A."/>
            <person name="Jimenez P."/>
            <person name="Dekumyoy P."/>
            <person name="Varona S."/>
            <person name="Cuesta I."/>
            <person name="Sumanam S."/>
            <person name="Adisakwattana P."/>
            <person name="Gasser R.B."/>
            <person name="Hernandez-Gonzalez A."/>
            <person name="Young N.D."/>
            <person name="Perteguer M.J."/>
        </authorList>
    </citation>
    <scope>NUCLEOTIDE SEQUENCE [LARGE SCALE GENOMIC DNA]</scope>
    <source>
        <strain evidence="6">AL3</strain>
        <tissue evidence="6">Liver</tissue>
    </source>
</reference>
<evidence type="ECO:0000256" key="3">
    <source>
        <dbReference type="ARBA" id="ARBA00022989"/>
    </source>
</evidence>
<dbReference type="PANTHER" id="PTHR11785:SF523">
    <property type="entry name" value="AMINO ACID TRANSPORTER PROTEIN 6"/>
    <property type="match status" value="1"/>
</dbReference>
<organism evidence="6 7">
    <name type="scientific">Gnathostoma spinigerum</name>
    <dbReference type="NCBI Taxonomy" id="75299"/>
    <lineage>
        <taxon>Eukaryota</taxon>
        <taxon>Metazoa</taxon>
        <taxon>Ecdysozoa</taxon>
        <taxon>Nematoda</taxon>
        <taxon>Chromadorea</taxon>
        <taxon>Rhabditida</taxon>
        <taxon>Spirurina</taxon>
        <taxon>Gnathostomatomorpha</taxon>
        <taxon>Gnathostomatoidea</taxon>
        <taxon>Gnathostomatidae</taxon>
        <taxon>Gnathostoma</taxon>
    </lineage>
</organism>
<dbReference type="Pfam" id="PF13520">
    <property type="entry name" value="AA_permease_2"/>
    <property type="match status" value="1"/>
</dbReference>
<accession>A0ABD6F3B5</accession>